<evidence type="ECO:0000313" key="1">
    <source>
        <dbReference type="EMBL" id="TGY96642.1"/>
    </source>
</evidence>
<accession>A0AC61RXZ1</accession>
<keyword evidence="2" id="KW-1185">Reference proteome</keyword>
<gene>
    <name evidence="1" type="ORF">E5329_08760</name>
</gene>
<sequence>MILQETNIHLSKVVLLRDAFTGMPVSAGIQIHSLSGGSAEKKSGGYVLFLNVDSPEIEIEVTSPIYQYRKLSLKTDGGEEAEEILLYPSPAWPLREGHTAVRGRAKPGSVLRCYLEDARESCRLLQDYRERENKISFYLKRGTRSVFWHIRKKQEKSGEYFHMRYLEGDHEYFQLFQPLTGSWQKKDTLLFPAQESIADETGEIYLLLGKLPQEKCILQYSCRYAEQEICGEAEIFSGKENHILEE</sequence>
<reference evidence="1" key="1">
    <citation type="submission" date="2019-04" db="EMBL/GenBank/DDBJ databases">
        <title>Microbes associate with the intestines of laboratory mice.</title>
        <authorList>
            <person name="Navarre W."/>
            <person name="Wong E."/>
            <person name="Huang K."/>
            <person name="Tropini C."/>
            <person name="Ng K."/>
            <person name="Yu B."/>
        </authorList>
    </citation>
    <scope>NUCLEOTIDE SEQUENCE</scope>
    <source>
        <strain evidence="1">NM01_1-7b</strain>
    </source>
</reference>
<proteinExistence type="predicted"/>
<comment type="caution">
    <text evidence="1">The sequence shown here is derived from an EMBL/GenBank/DDBJ whole genome shotgun (WGS) entry which is preliminary data.</text>
</comment>
<evidence type="ECO:0000313" key="2">
    <source>
        <dbReference type="Proteomes" id="UP000304953"/>
    </source>
</evidence>
<protein>
    <submittedName>
        <fullName evidence="1">Uncharacterized protein</fullName>
    </submittedName>
</protein>
<name>A0AC61RXZ1_9FIRM</name>
<dbReference type="EMBL" id="SRYA01000014">
    <property type="protein sequence ID" value="TGY96642.1"/>
    <property type="molecule type" value="Genomic_DNA"/>
</dbReference>
<dbReference type="Proteomes" id="UP000304953">
    <property type="component" value="Unassembled WGS sequence"/>
</dbReference>
<organism evidence="1 2">
    <name type="scientific">Petralouisia muris</name>
    <dbReference type="NCBI Taxonomy" id="3032872"/>
    <lineage>
        <taxon>Bacteria</taxon>
        <taxon>Bacillati</taxon>
        <taxon>Bacillota</taxon>
        <taxon>Clostridia</taxon>
        <taxon>Lachnospirales</taxon>
        <taxon>Lachnospiraceae</taxon>
        <taxon>Petralouisia</taxon>
    </lineage>
</organism>